<feature type="domain" description="FAD dependent oxidoreductase" evidence="5">
    <location>
        <begin position="6"/>
        <end position="148"/>
    </location>
</feature>
<evidence type="ECO:0000313" key="7">
    <source>
        <dbReference type="Proteomes" id="UP000247602"/>
    </source>
</evidence>
<comment type="cofactor">
    <cofactor evidence="1">
        <name>FAD</name>
        <dbReference type="ChEBI" id="CHEBI:57692"/>
    </cofactor>
</comment>
<sequence length="149" mass="15201">MAAAGVVVVGAGIVGATAAWQLARRGVDVVLVESEEPGRATSAGAGIVQPWRPAATGPWARYSDLAGATYPQLAGQLAEDSGRDPSYATVGGLTVSRDVTALRAMAAELEAARTARGWTGLGPVELLEPGRAAERFPVLDEGFGAVWSA</sequence>
<dbReference type="RefSeq" id="WP_146251704.1">
    <property type="nucleotide sequence ID" value="NZ_QKNV01000295.1"/>
</dbReference>
<evidence type="ECO:0000256" key="1">
    <source>
        <dbReference type="ARBA" id="ARBA00001974"/>
    </source>
</evidence>
<dbReference type="GO" id="GO:0005737">
    <property type="term" value="C:cytoplasm"/>
    <property type="evidence" value="ECO:0007669"/>
    <property type="project" value="TreeGrafter"/>
</dbReference>
<protein>
    <submittedName>
        <fullName evidence="6">FAD-dependent oxidoreductase</fullName>
    </submittedName>
</protein>
<dbReference type="Proteomes" id="UP000247602">
    <property type="component" value="Unassembled WGS sequence"/>
</dbReference>
<dbReference type="EMBL" id="QKNV01000295">
    <property type="protein sequence ID" value="PZA19645.1"/>
    <property type="molecule type" value="Genomic_DNA"/>
</dbReference>
<organism evidence="6 7">
    <name type="scientific">Modestobacter versicolor</name>
    <dbReference type="NCBI Taxonomy" id="429133"/>
    <lineage>
        <taxon>Bacteria</taxon>
        <taxon>Bacillati</taxon>
        <taxon>Actinomycetota</taxon>
        <taxon>Actinomycetes</taxon>
        <taxon>Geodermatophilales</taxon>
        <taxon>Geodermatophilaceae</taxon>
        <taxon>Modestobacter</taxon>
    </lineage>
</organism>
<keyword evidence="3" id="KW-0285">Flavoprotein</keyword>
<dbReference type="SUPFAM" id="SSF51905">
    <property type="entry name" value="FAD/NAD(P)-binding domain"/>
    <property type="match status" value="1"/>
</dbReference>
<name>A0A323V4C0_9ACTN</name>
<evidence type="ECO:0000313" key="6">
    <source>
        <dbReference type="EMBL" id="PZA19645.1"/>
    </source>
</evidence>
<dbReference type="InterPro" id="IPR036188">
    <property type="entry name" value="FAD/NAD-bd_sf"/>
</dbReference>
<reference evidence="6 7" key="1">
    <citation type="submission" date="2018-06" db="EMBL/GenBank/DDBJ databases">
        <title>Draft genome sequence of Modestobacter versicolor CP153-2.</title>
        <authorList>
            <person name="Gundlapally S.R."/>
        </authorList>
    </citation>
    <scope>NUCLEOTIDE SEQUENCE [LARGE SCALE GENOMIC DNA]</scope>
    <source>
        <strain evidence="6 7">CP153-2</strain>
    </source>
</reference>
<keyword evidence="7" id="KW-1185">Reference proteome</keyword>
<dbReference type="Gene3D" id="3.50.50.60">
    <property type="entry name" value="FAD/NAD(P)-binding domain"/>
    <property type="match status" value="1"/>
</dbReference>
<dbReference type="Gene3D" id="3.30.9.10">
    <property type="entry name" value="D-Amino Acid Oxidase, subunit A, domain 2"/>
    <property type="match status" value="1"/>
</dbReference>
<dbReference type="PANTHER" id="PTHR13847">
    <property type="entry name" value="SARCOSINE DEHYDROGENASE-RELATED"/>
    <property type="match status" value="1"/>
</dbReference>
<comment type="caution">
    <text evidence="6">The sequence shown here is derived from an EMBL/GenBank/DDBJ whole genome shotgun (WGS) entry which is preliminary data.</text>
</comment>
<dbReference type="PANTHER" id="PTHR13847:SF286">
    <property type="entry name" value="D-AMINO ACID DEHYDROGENASE"/>
    <property type="match status" value="1"/>
</dbReference>
<accession>A0A323V4C0</accession>
<dbReference type="GO" id="GO:0016491">
    <property type="term" value="F:oxidoreductase activity"/>
    <property type="evidence" value="ECO:0007669"/>
    <property type="project" value="UniProtKB-KW"/>
</dbReference>
<evidence type="ECO:0000259" key="5">
    <source>
        <dbReference type="Pfam" id="PF01266"/>
    </source>
</evidence>
<dbReference type="Pfam" id="PF01266">
    <property type="entry name" value="DAO"/>
    <property type="match status" value="1"/>
</dbReference>
<evidence type="ECO:0000256" key="3">
    <source>
        <dbReference type="ARBA" id="ARBA00022630"/>
    </source>
</evidence>
<feature type="non-terminal residue" evidence="6">
    <location>
        <position position="149"/>
    </location>
</feature>
<dbReference type="AlphaFoldDB" id="A0A323V4C0"/>
<dbReference type="InterPro" id="IPR006076">
    <property type="entry name" value="FAD-dep_OxRdtase"/>
</dbReference>
<keyword evidence="4" id="KW-0560">Oxidoreductase</keyword>
<proteinExistence type="inferred from homology"/>
<comment type="similarity">
    <text evidence="2">Belongs to the DadA oxidoreductase family.</text>
</comment>
<dbReference type="OrthoDB" id="9805337at2"/>
<evidence type="ECO:0000256" key="2">
    <source>
        <dbReference type="ARBA" id="ARBA00009410"/>
    </source>
</evidence>
<gene>
    <name evidence="6" type="ORF">DMO24_19650</name>
</gene>
<evidence type="ECO:0000256" key="4">
    <source>
        <dbReference type="ARBA" id="ARBA00023002"/>
    </source>
</evidence>